<evidence type="ECO:0000313" key="2">
    <source>
        <dbReference type="EMBL" id="QBB71761.1"/>
    </source>
</evidence>
<dbReference type="PROSITE" id="PS50943">
    <property type="entry name" value="HTH_CROC1"/>
    <property type="match status" value="1"/>
</dbReference>
<dbReference type="InterPro" id="IPR001387">
    <property type="entry name" value="Cro/C1-type_HTH"/>
</dbReference>
<dbReference type="SUPFAM" id="SSF47413">
    <property type="entry name" value="lambda repressor-like DNA-binding domains"/>
    <property type="match status" value="1"/>
</dbReference>
<dbReference type="InterPro" id="IPR010982">
    <property type="entry name" value="Lambda_DNA-bd_dom_sf"/>
</dbReference>
<gene>
    <name evidence="2" type="ORF">ELE36_16140</name>
</gene>
<dbReference type="Proteomes" id="UP000291562">
    <property type="component" value="Chromosome"/>
</dbReference>
<dbReference type="AlphaFoldDB" id="A0A411HMQ0"/>
<proteinExistence type="predicted"/>
<feature type="domain" description="HTH cro/C1-type" evidence="1">
    <location>
        <begin position="11"/>
        <end position="64"/>
    </location>
</feature>
<sequence length="244" mass="27949">MDGSRLVVQSIRALLRQRGITYRQLAELLDVSEPTIKRDFSRGDFSLSRLDRICAALDVSLGDLVLGNALPSAALTQLSERQERALVREPRLLVVTYLLVNDWKLSEVMSMFALDENALVSVLLRLDALQIIAYRPPHRIKKLTARNFSWRKDGPVHEFFVTRVAPEFLRARFDEPSDELHFIGGTLSAASLARLKMSITQLVQEFEELARQDSRLPLEIRDGCSALLALRKWEFSEFTKLRRR</sequence>
<reference evidence="2 3" key="1">
    <citation type="submission" date="2019-01" db="EMBL/GenBank/DDBJ databases">
        <title>Pseudolysobacter antarctica gen. nov., sp. nov., isolated from Fildes Peninsula, Antarctica.</title>
        <authorList>
            <person name="Wei Z."/>
            <person name="Peng F."/>
        </authorList>
    </citation>
    <scope>NUCLEOTIDE SEQUENCE [LARGE SCALE GENOMIC DNA]</scope>
    <source>
        <strain evidence="2 3">AQ6-296</strain>
    </source>
</reference>
<evidence type="ECO:0000313" key="3">
    <source>
        <dbReference type="Proteomes" id="UP000291562"/>
    </source>
</evidence>
<protein>
    <submittedName>
        <fullName evidence="2">XRE family transcriptional regulator</fullName>
    </submittedName>
</protein>
<keyword evidence="3" id="KW-1185">Reference proteome</keyword>
<name>A0A411HMQ0_9GAMM</name>
<dbReference type="SMART" id="SM00530">
    <property type="entry name" value="HTH_XRE"/>
    <property type="match status" value="1"/>
</dbReference>
<dbReference type="Gene3D" id="1.10.260.40">
    <property type="entry name" value="lambda repressor-like DNA-binding domains"/>
    <property type="match status" value="1"/>
</dbReference>
<dbReference type="Pfam" id="PF13443">
    <property type="entry name" value="HTH_26"/>
    <property type="match status" value="1"/>
</dbReference>
<dbReference type="OrthoDB" id="5298444at2"/>
<dbReference type="EMBL" id="CP035704">
    <property type="protein sequence ID" value="QBB71761.1"/>
    <property type="molecule type" value="Genomic_DNA"/>
</dbReference>
<dbReference type="CDD" id="cd00093">
    <property type="entry name" value="HTH_XRE"/>
    <property type="match status" value="1"/>
</dbReference>
<dbReference type="RefSeq" id="WP_129835088.1">
    <property type="nucleotide sequence ID" value="NZ_CP035704.1"/>
</dbReference>
<organism evidence="2 3">
    <name type="scientific">Pseudolysobacter antarcticus</name>
    <dbReference type="NCBI Taxonomy" id="2511995"/>
    <lineage>
        <taxon>Bacteria</taxon>
        <taxon>Pseudomonadati</taxon>
        <taxon>Pseudomonadota</taxon>
        <taxon>Gammaproteobacteria</taxon>
        <taxon>Lysobacterales</taxon>
        <taxon>Rhodanobacteraceae</taxon>
        <taxon>Pseudolysobacter</taxon>
    </lineage>
</organism>
<dbReference type="GO" id="GO:0003677">
    <property type="term" value="F:DNA binding"/>
    <property type="evidence" value="ECO:0007669"/>
    <property type="project" value="InterPro"/>
</dbReference>
<accession>A0A411HMQ0</accession>
<evidence type="ECO:0000259" key="1">
    <source>
        <dbReference type="PROSITE" id="PS50943"/>
    </source>
</evidence>
<dbReference type="KEGG" id="xbc:ELE36_16140"/>